<evidence type="ECO:0000256" key="2">
    <source>
        <dbReference type="SAM" id="SignalP"/>
    </source>
</evidence>
<dbReference type="Gene3D" id="2.60.40.10">
    <property type="entry name" value="Immunoglobulins"/>
    <property type="match status" value="1"/>
</dbReference>
<keyword evidence="2" id="KW-0732">Signal</keyword>
<dbReference type="Proteomes" id="UP000886005">
    <property type="component" value="Unassembled WGS sequence"/>
</dbReference>
<dbReference type="InterPro" id="IPR013783">
    <property type="entry name" value="Ig-like_fold"/>
</dbReference>
<evidence type="ECO:0000256" key="1">
    <source>
        <dbReference type="SAM" id="MobiDB-lite"/>
    </source>
</evidence>
<organism evidence="3">
    <name type="scientific">Caldithrix abyssi</name>
    <dbReference type="NCBI Taxonomy" id="187145"/>
    <lineage>
        <taxon>Bacteria</taxon>
        <taxon>Pseudomonadati</taxon>
        <taxon>Calditrichota</taxon>
        <taxon>Calditrichia</taxon>
        <taxon>Calditrichales</taxon>
        <taxon>Calditrichaceae</taxon>
        <taxon>Caldithrix</taxon>
    </lineage>
</organism>
<dbReference type="AlphaFoldDB" id="A0A7V1LML7"/>
<dbReference type="Gene3D" id="2.60.40.1120">
    <property type="entry name" value="Carboxypeptidase-like, regulatory domain"/>
    <property type="match status" value="1"/>
</dbReference>
<evidence type="ECO:0000313" key="3">
    <source>
        <dbReference type="EMBL" id="HED10809.1"/>
    </source>
</evidence>
<accession>A0A7V1LML7</accession>
<feature type="signal peptide" evidence="2">
    <location>
        <begin position="1"/>
        <end position="25"/>
    </location>
</feature>
<reference evidence="3" key="1">
    <citation type="journal article" date="2020" name="mSystems">
        <title>Genome- and Community-Level Interaction Insights into Carbon Utilization and Element Cycling Functions of Hydrothermarchaeota in Hydrothermal Sediment.</title>
        <authorList>
            <person name="Zhou Z."/>
            <person name="Liu Y."/>
            <person name="Xu W."/>
            <person name="Pan J."/>
            <person name="Luo Z.H."/>
            <person name="Li M."/>
        </authorList>
    </citation>
    <scope>NUCLEOTIDE SEQUENCE [LARGE SCALE GENOMIC DNA]</scope>
    <source>
        <strain evidence="3">HyVt-456</strain>
    </source>
</reference>
<dbReference type="InterPro" id="IPR008969">
    <property type="entry name" value="CarboxyPept-like_regulatory"/>
</dbReference>
<evidence type="ECO:0008006" key="4">
    <source>
        <dbReference type="Google" id="ProtNLM"/>
    </source>
</evidence>
<comment type="caution">
    <text evidence="3">The sequence shown here is derived from an EMBL/GenBank/DDBJ whole genome shotgun (WGS) entry which is preliminary data.</text>
</comment>
<gene>
    <name evidence="3" type="ORF">ENJ10_08975</name>
</gene>
<name>A0A7V1LML7_CALAY</name>
<dbReference type="EMBL" id="DRLD01000249">
    <property type="protein sequence ID" value="HED10809.1"/>
    <property type="molecule type" value="Genomic_DNA"/>
</dbReference>
<feature type="region of interest" description="Disordered" evidence="1">
    <location>
        <begin position="455"/>
        <end position="475"/>
    </location>
</feature>
<sequence>MFDNAPFTTRPFVLLAMFLLSLVYSCNNVTDTSNLAVVEGSVYTYSEGQLVPVENALISALEVYRQTETDLNGKYSFSLDISAEQQITLQASKAGYISGEVRALAKTGEVFRAPDITLTLINSDTTGGLPVSTSGDAAHIQVLENPPAQIYIYSSGLQESATLRFVVTDAEGNAVDNQHSETVFFRILNGPGGGEYLFPDSMTSKNGLVSTTLNSGIKAGPVQIEAYFVRSGATYRTIPPRLAIYGGLPDQDHFSLAAEQRNIAGQVNFGIVDNITAFVGDKFSNPVAPGTIVYFTTQYGIIQGAAVTDELGRAVVQYLTAAPLPTDPANNSFTEIRAYTFSDTLGEKKVETSLNLLLSAATAGIEITPQSFNYTNLNNGIAFDYKVRDIYGNPLVADTRIKVSSTAGTLYGDKDLTLLDNTLPGNGSTEFSFSWAPGDSLKDTQVYINIQVTSPQSGNGSRSLRLVGTKVDSLP</sequence>
<dbReference type="SUPFAM" id="SSF49373">
    <property type="entry name" value="Invasin/intimin cell-adhesion fragments"/>
    <property type="match status" value="1"/>
</dbReference>
<dbReference type="SUPFAM" id="SSF49464">
    <property type="entry name" value="Carboxypeptidase regulatory domain-like"/>
    <property type="match status" value="1"/>
</dbReference>
<dbReference type="InterPro" id="IPR008964">
    <property type="entry name" value="Invasin/intimin_cell_adhesion"/>
</dbReference>
<feature type="chain" id="PRO_5031147058" description="Carboxypeptidase regulatory-like domain-containing protein" evidence="2">
    <location>
        <begin position="26"/>
        <end position="475"/>
    </location>
</feature>
<proteinExistence type="predicted"/>
<protein>
    <recommendedName>
        <fullName evidence="4">Carboxypeptidase regulatory-like domain-containing protein</fullName>
    </recommendedName>
</protein>